<evidence type="ECO:0000313" key="2">
    <source>
        <dbReference type="EMBL" id="WOF11041.1"/>
    </source>
</evidence>
<keyword evidence="4" id="KW-1185">Reference proteome</keyword>
<evidence type="ECO:0000313" key="4">
    <source>
        <dbReference type="Proteomes" id="UP001302374"/>
    </source>
</evidence>
<protein>
    <submittedName>
        <fullName evidence="2">Metalloproteinase</fullName>
    </submittedName>
</protein>
<dbReference type="GeneID" id="86889951"/>
<keyword evidence="2" id="KW-0645">Protease</keyword>
<dbReference type="EMBL" id="JAATLI010000003">
    <property type="protein sequence ID" value="NJC17177.1"/>
    <property type="molecule type" value="Genomic_DNA"/>
</dbReference>
<dbReference type="GO" id="GO:0008237">
    <property type="term" value="F:metallopeptidase activity"/>
    <property type="evidence" value="ECO:0007669"/>
    <property type="project" value="UniProtKB-KW"/>
</dbReference>
<sequence>MKEIRNIFIGAKVTPSQKEYIKESADKCGMSVSDYLLARAYNYEPKHRLTEAEVSALQNLNNCRADIVQYTSALKGMEISKRMQMFNSYPYMLGWLERLADMGNSITAFLDKVKTPNNLPPKLEIEES</sequence>
<gene>
    <name evidence="2" type="ORF">F1644_01565</name>
    <name evidence="1" type="ORF">GGR15_000788</name>
</gene>
<organism evidence="1 3">
    <name type="scientific">Butyricimonas paravirosa</name>
    <dbReference type="NCBI Taxonomy" id="1472417"/>
    <lineage>
        <taxon>Bacteria</taxon>
        <taxon>Pseudomonadati</taxon>
        <taxon>Bacteroidota</taxon>
        <taxon>Bacteroidia</taxon>
        <taxon>Bacteroidales</taxon>
        <taxon>Odoribacteraceae</taxon>
        <taxon>Butyricimonas</taxon>
    </lineage>
</organism>
<accession>A0A7X5YCS0</accession>
<reference evidence="1 3" key="2">
    <citation type="submission" date="2020-03" db="EMBL/GenBank/DDBJ databases">
        <title>Genomic Encyclopedia of Type Strains, Phase IV (KMG-IV): sequencing the most valuable type-strain genomes for metagenomic binning, comparative biology and taxonomic classification.</title>
        <authorList>
            <person name="Goeker M."/>
        </authorList>
    </citation>
    <scope>NUCLEOTIDE SEQUENCE [LARGE SCALE GENOMIC DNA]</scope>
    <source>
        <strain evidence="1 3">DSM 105722</strain>
    </source>
</reference>
<dbReference type="AlphaFoldDB" id="A0A7X5YCS0"/>
<dbReference type="Pfam" id="PF21983">
    <property type="entry name" value="NikA-like"/>
    <property type="match status" value="1"/>
</dbReference>
<dbReference type="EMBL" id="CP043839">
    <property type="protein sequence ID" value="WOF11041.1"/>
    <property type="molecule type" value="Genomic_DNA"/>
</dbReference>
<evidence type="ECO:0000313" key="1">
    <source>
        <dbReference type="EMBL" id="NJC17177.1"/>
    </source>
</evidence>
<reference evidence="2 4" key="1">
    <citation type="submission" date="2019-09" db="EMBL/GenBank/DDBJ databases">
        <title>Butyricimonas paravirosa DSM 105722 (=214-4 = JCM 18677 = CCUG 65563).</title>
        <authorList>
            <person name="Le Roy T."/>
            <person name="Cani P.D."/>
        </authorList>
    </citation>
    <scope>NUCLEOTIDE SEQUENCE [LARGE SCALE GENOMIC DNA]</scope>
    <source>
        <strain evidence="2 4">DSM 105722</strain>
    </source>
</reference>
<dbReference type="RefSeq" id="WP_118302216.1">
    <property type="nucleotide sequence ID" value="NZ_BMPA01000003.1"/>
</dbReference>
<proteinExistence type="predicted"/>
<evidence type="ECO:0000313" key="3">
    <source>
        <dbReference type="Proteomes" id="UP000576368"/>
    </source>
</evidence>
<keyword evidence="2" id="KW-0378">Hydrolase</keyword>
<dbReference type="Proteomes" id="UP001302374">
    <property type="component" value="Chromosome"/>
</dbReference>
<dbReference type="InterPro" id="IPR053842">
    <property type="entry name" value="NikA-like"/>
</dbReference>
<keyword evidence="2" id="KW-0482">Metalloprotease</keyword>
<name>A0A7X5YCS0_9BACT</name>
<dbReference type="Proteomes" id="UP000576368">
    <property type="component" value="Unassembled WGS sequence"/>
</dbReference>